<dbReference type="Proteomes" id="UP001612915">
    <property type="component" value="Unassembled WGS sequence"/>
</dbReference>
<feature type="domain" description="GCVT N-terminal" evidence="1">
    <location>
        <begin position="39"/>
        <end position="265"/>
    </location>
</feature>
<accession>A0ABW8APU6</accession>
<evidence type="ECO:0000313" key="4">
    <source>
        <dbReference type="Proteomes" id="UP001612915"/>
    </source>
</evidence>
<dbReference type="PIRSF" id="PIRSF006487">
    <property type="entry name" value="GcvT"/>
    <property type="match status" value="1"/>
</dbReference>
<organism evidence="3 4">
    <name type="scientific">Spongisporangium articulatum</name>
    <dbReference type="NCBI Taxonomy" id="3362603"/>
    <lineage>
        <taxon>Bacteria</taxon>
        <taxon>Bacillati</taxon>
        <taxon>Actinomycetota</taxon>
        <taxon>Actinomycetes</taxon>
        <taxon>Kineosporiales</taxon>
        <taxon>Kineosporiaceae</taxon>
        <taxon>Spongisporangium</taxon>
    </lineage>
</organism>
<comment type="caution">
    <text evidence="3">The sequence shown here is derived from an EMBL/GenBank/DDBJ whole genome shotgun (WGS) entry which is preliminary data.</text>
</comment>
<dbReference type="SUPFAM" id="SSF101790">
    <property type="entry name" value="Aminomethyltransferase beta-barrel domain"/>
    <property type="match status" value="1"/>
</dbReference>
<dbReference type="InterPro" id="IPR028896">
    <property type="entry name" value="GcvT/YgfZ/DmdA"/>
</dbReference>
<name>A0ABW8APU6_9ACTN</name>
<dbReference type="PANTHER" id="PTHR43757:SF2">
    <property type="entry name" value="AMINOMETHYLTRANSFERASE, MITOCHONDRIAL"/>
    <property type="match status" value="1"/>
</dbReference>
<dbReference type="InterPro" id="IPR006222">
    <property type="entry name" value="GCVT_N"/>
</dbReference>
<feature type="domain" description="Aminomethyltransferase C-terminal" evidence="2">
    <location>
        <begin position="286"/>
        <end position="344"/>
    </location>
</feature>
<sequence>MSVATGNPEILTSPLADRHPATAVVERIGAADVVRHYGDAASEYLGLRSHGARIDLSGAGLVEVTGPDAFDLVQGALTRDLEFVTPEQSLVGALLDDDGHPVDIVTAYNVGDGFRLETSLGTGPAVIEHLKGLAERVGLDVGFRLGNPETTIILVEGPKVATLLGGAIHRDIPAMPLMGVRKAELGGVPVTLVRSGFTGEYGYKFFVATEHAAAVWDALQDLTPAGSQALETAMLEVRQPIAHKELPAAGNALQLGWSWLVDVTKDDYVGRAALMDAFEGGARAETVGFTTEGTEPVAAGSDVRLGDEAVGLVLHSVYSPGLGKVLGLARIEPELVAPGQEFGLDGDRAGLTLVAPYLTPASWARS</sequence>
<proteinExistence type="predicted"/>
<dbReference type="InterPro" id="IPR029043">
    <property type="entry name" value="GcvT/YgfZ_C"/>
</dbReference>
<dbReference type="EMBL" id="JBITLV010000004">
    <property type="protein sequence ID" value="MFI7588138.1"/>
    <property type="molecule type" value="Genomic_DNA"/>
</dbReference>
<gene>
    <name evidence="3" type="ORF">ACIB24_13805</name>
</gene>
<dbReference type="InterPro" id="IPR013977">
    <property type="entry name" value="GcvT_C"/>
</dbReference>
<keyword evidence="4" id="KW-1185">Reference proteome</keyword>
<evidence type="ECO:0000313" key="3">
    <source>
        <dbReference type="EMBL" id="MFI7588138.1"/>
    </source>
</evidence>
<dbReference type="Gene3D" id="3.30.1360.120">
    <property type="entry name" value="Probable tRNA modification gtpase trme, domain 1"/>
    <property type="match status" value="1"/>
</dbReference>
<evidence type="ECO:0000259" key="1">
    <source>
        <dbReference type="Pfam" id="PF01571"/>
    </source>
</evidence>
<reference evidence="3 4" key="1">
    <citation type="submission" date="2024-10" db="EMBL/GenBank/DDBJ databases">
        <title>The Natural Products Discovery Center: Release of the First 8490 Sequenced Strains for Exploring Actinobacteria Biosynthetic Diversity.</title>
        <authorList>
            <person name="Kalkreuter E."/>
            <person name="Kautsar S.A."/>
            <person name="Yang D."/>
            <person name="Bader C.D."/>
            <person name="Teijaro C.N."/>
            <person name="Fluegel L."/>
            <person name="Davis C.M."/>
            <person name="Simpson J.R."/>
            <person name="Lauterbach L."/>
            <person name="Steele A.D."/>
            <person name="Gui C."/>
            <person name="Meng S."/>
            <person name="Li G."/>
            <person name="Viehrig K."/>
            <person name="Ye F."/>
            <person name="Su P."/>
            <person name="Kiefer A.F."/>
            <person name="Nichols A."/>
            <person name="Cepeda A.J."/>
            <person name="Yan W."/>
            <person name="Fan B."/>
            <person name="Jiang Y."/>
            <person name="Adhikari A."/>
            <person name="Zheng C.-J."/>
            <person name="Schuster L."/>
            <person name="Cowan T.M."/>
            <person name="Smanski M.J."/>
            <person name="Chevrette M.G."/>
            <person name="De Carvalho L.P.S."/>
            <person name="Shen B."/>
        </authorList>
    </citation>
    <scope>NUCLEOTIDE SEQUENCE [LARGE SCALE GENOMIC DNA]</scope>
    <source>
        <strain evidence="3 4">NPDC049639</strain>
    </source>
</reference>
<dbReference type="Pfam" id="PF08669">
    <property type="entry name" value="GCV_T_C"/>
    <property type="match status" value="1"/>
</dbReference>
<dbReference type="RefSeq" id="WP_398281158.1">
    <property type="nucleotide sequence ID" value="NZ_JBITLV010000004.1"/>
</dbReference>
<protein>
    <submittedName>
        <fullName evidence="3">Glycine cleavage T C-terminal barrel domain-containing protein</fullName>
    </submittedName>
</protein>
<evidence type="ECO:0000259" key="2">
    <source>
        <dbReference type="Pfam" id="PF08669"/>
    </source>
</evidence>
<dbReference type="PANTHER" id="PTHR43757">
    <property type="entry name" value="AMINOMETHYLTRANSFERASE"/>
    <property type="match status" value="1"/>
</dbReference>
<dbReference type="SUPFAM" id="SSF103025">
    <property type="entry name" value="Folate-binding domain"/>
    <property type="match status" value="1"/>
</dbReference>
<dbReference type="InterPro" id="IPR027266">
    <property type="entry name" value="TrmE/GcvT-like"/>
</dbReference>
<dbReference type="Pfam" id="PF01571">
    <property type="entry name" value="GCV_T"/>
    <property type="match status" value="1"/>
</dbReference>